<gene>
    <name evidence="1" type="ORF">AUJ59_01150</name>
</gene>
<reference evidence="1 2" key="1">
    <citation type="journal article" date="2016" name="Environ. Microbiol.">
        <title>Genomic resolution of a cold subsurface aquifer community provides metabolic insights for novel microbes adapted to high CO concentrations.</title>
        <authorList>
            <person name="Probst A.J."/>
            <person name="Castelle C.J."/>
            <person name="Singh A."/>
            <person name="Brown C.T."/>
            <person name="Anantharaman K."/>
            <person name="Sharon I."/>
            <person name="Hug L.A."/>
            <person name="Burstein D."/>
            <person name="Emerson J.B."/>
            <person name="Thomas B.C."/>
            <person name="Banfield J.F."/>
        </authorList>
    </citation>
    <scope>NUCLEOTIDE SEQUENCE [LARGE SCALE GENOMIC DNA]</scope>
    <source>
        <strain evidence="1">CG1_02_47_37</strain>
    </source>
</reference>
<accession>A0A1J4RUL0</accession>
<protein>
    <recommendedName>
        <fullName evidence="3">Addiction module toxin RelE</fullName>
    </recommendedName>
</protein>
<dbReference type="Proteomes" id="UP000183144">
    <property type="component" value="Unassembled WGS sequence"/>
</dbReference>
<name>A0A1J4RUL0_9BACT</name>
<dbReference type="AlphaFoldDB" id="A0A1J4RUL0"/>
<proteinExistence type="predicted"/>
<dbReference type="Gene3D" id="3.30.2310.20">
    <property type="entry name" value="RelE-like"/>
    <property type="match status" value="1"/>
</dbReference>
<dbReference type="STRING" id="1805034.AUJ59_01150"/>
<dbReference type="SUPFAM" id="SSF143011">
    <property type="entry name" value="RelE-like"/>
    <property type="match status" value="1"/>
</dbReference>
<evidence type="ECO:0000313" key="1">
    <source>
        <dbReference type="EMBL" id="OIN89606.1"/>
    </source>
</evidence>
<dbReference type="InterPro" id="IPR035093">
    <property type="entry name" value="RelE/ParE_toxin_dom_sf"/>
</dbReference>
<sequence length="86" mass="10572">MRLYFTSHFRRVFKQRCRKNQKLKIKIDRQIDLFQNNISHQSLRVHKLKGERINESAFWIEGNLRIVFVKDKQDLILTDIITHDEY</sequence>
<evidence type="ECO:0000313" key="2">
    <source>
        <dbReference type="Proteomes" id="UP000183144"/>
    </source>
</evidence>
<comment type="caution">
    <text evidence="1">The sequence shown here is derived from an EMBL/GenBank/DDBJ whole genome shotgun (WGS) entry which is preliminary data.</text>
</comment>
<evidence type="ECO:0008006" key="3">
    <source>
        <dbReference type="Google" id="ProtNLM"/>
    </source>
</evidence>
<organism evidence="1 2">
    <name type="scientific">Candidatus Beckwithbacteria bacterium CG1_02_47_37</name>
    <dbReference type="NCBI Taxonomy" id="1805034"/>
    <lineage>
        <taxon>Bacteria</taxon>
        <taxon>Candidatus Beckwithiibacteriota</taxon>
    </lineage>
</organism>
<dbReference type="EMBL" id="MNUI01000022">
    <property type="protein sequence ID" value="OIN89606.1"/>
    <property type="molecule type" value="Genomic_DNA"/>
</dbReference>